<accession>A0ABS2J9C0</accession>
<evidence type="ECO:0000313" key="2">
    <source>
        <dbReference type="Proteomes" id="UP000809587"/>
    </source>
</evidence>
<dbReference type="EMBL" id="JAFEUO010000002">
    <property type="protein sequence ID" value="MBM7082034.1"/>
    <property type="molecule type" value="Genomic_DNA"/>
</dbReference>
<comment type="caution">
    <text evidence="1">The sequence shown here is derived from an EMBL/GenBank/DDBJ whole genome shotgun (WGS) entry which is preliminary data.</text>
</comment>
<dbReference type="RefSeq" id="WP_204957408.1">
    <property type="nucleotide sequence ID" value="NZ_JAFEUO010000002.1"/>
</dbReference>
<keyword evidence="2" id="KW-1185">Reference proteome</keyword>
<reference evidence="1 2" key="1">
    <citation type="submission" date="2021-02" db="EMBL/GenBank/DDBJ databases">
        <authorList>
            <person name="Lee D.-H."/>
        </authorList>
    </citation>
    <scope>NUCLEOTIDE SEQUENCE [LARGE SCALE GENOMIC DNA]</scope>
    <source>
        <strain evidence="1 2">MMS20-R2-29</strain>
    </source>
</reference>
<protein>
    <submittedName>
        <fullName evidence="1">Uncharacterized protein</fullName>
    </submittedName>
</protein>
<dbReference type="Proteomes" id="UP000809587">
    <property type="component" value="Unassembled WGS sequence"/>
</dbReference>
<gene>
    <name evidence="1" type="ORF">JQN84_05740</name>
</gene>
<proteinExistence type="predicted"/>
<name>A0ABS2J9C0_9ACTN</name>
<sequence>MLVKPISAPPVTPAGTSLSATDRDFLRLVSGPDAGLAVDGPFWRATVGDLVTMDEFAVALAASSMPTKKTPSDPRQVWAFFVEGLTRLGLSEVRLRAHAQRRLNLRLINEADTGGAPAWYRQGVRELWGSDRRFLRCTEMAFFFLVDSRGHA</sequence>
<evidence type="ECO:0000313" key="1">
    <source>
        <dbReference type="EMBL" id="MBM7082034.1"/>
    </source>
</evidence>
<organism evidence="1 2">
    <name type="scientific">Micromonospora humidisoli</name>
    <dbReference type="NCBI Taxonomy" id="2807622"/>
    <lineage>
        <taxon>Bacteria</taxon>
        <taxon>Bacillati</taxon>
        <taxon>Actinomycetota</taxon>
        <taxon>Actinomycetes</taxon>
        <taxon>Micromonosporales</taxon>
        <taxon>Micromonosporaceae</taxon>
        <taxon>Micromonospora</taxon>
    </lineage>
</organism>